<feature type="transmembrane region" description="Helical" evidence="3">
    <location>
        <begin position="1137"/>
        <end position="1158"/>
    </location>
</feature>
<feature type="transmembrane region" description="Helical" evidence="3">
    <location>
        <begin position="1083"/>
        <end position="1102"/>
    </location>
</feature>
<dbReference type="Proteomes" id="UP000325286">
    <property type="component" value="Chromosome"/>
</dbReference>
<name>A0A5B9QKM6_9BACT</name>
<evidence type="ECO:0000256" key="4">
    <source>
        <dbReference type="SAM" id="SignalP"/>
    </source>
</evidence>
<feature type="signal peptide" evidence="4">
    <location>
        <begin position="1"/>
        <end position="30"/>
    </location>
</feature>
<keyword evidence="1" id="KW-0175">Coiled coil</keyword>
<evidence type="ECO:0000256" key="1">
    <source>
        <dbReference type="SAM" id="Coils"/>
    </source>
</evidence>
<feature type="chain" id="PRO_5023076327" evidence="4">
    <location>
        <begin position="31"/>
        <end position="2378"/>
    </location>
</feature>
<evidence type="ECO:0000313" key="6">
    <source>
        <dbReference type="Proteomes" id="UP000325286"/>
    </source>
</evidence>
<evidence type="ECO:0000256" key="3">
    <source>
        <dbReference type="SAM" id="Phobius"/>
    </source>
</evidence>
<keyword evidence="3" id="KW-0812">Transmembrane</keyword>
<evidence type="ECO:0000313" key="5">
    <source>
        <dbReference type="EMBL" id="QEG38095.1"/>
    </source>
</evidence>
<reference evidence="5 6" key="1">
    <citation type="submission" date="2019-08" db="EMBL/GenBank/DDBJ databases">
        <title>Deep-cultivation of Planctomycetes and their phenomic and genomic characterization uncovers novel biology.</title>
        <authorList>
            <person name="Wiegand S."/>
            <person name="Jogler M."/>
            <person name="Boedeker C."/>
            <person name="Pinto D."/>
            <person name="Vollmers J."/>
            <person name="Rivas-Marin E."/>
            <person name="Kohn T."/>
            <person name="Peeters S.H."/>
            <person name="Heuer A."/>
            <person name="Rast P."/>
            <person name="Oberbeckmann S."/>
            <person name="Bunk B."/>
            <person name="Jeske O."/>
            <person name="Meyerdierks A."/>
            <person name="Storesund J.E."/>
            <person name="Kallscheuer N."/>
            <person name="Luecker S."/>
            <person name="Lage O.M."/>
            <person name="Pohl T."/>
            <person name="Merkel B.J."/>
            <person name="Hornburger P."/>
            <person name="Mueller R.-W."/>
            <person name="Bruemmer F."/>
            <person name="Labrenz M."/>
            <person name="Spormann A.M."/>
            <person name="Op den Camp H."/>
            <person name="Overmann J."/>
            <person name="Amann R."/>
            <person name="Jetten M.S.M."/>
            <person name="Mascher T."/>
            <person name="Medema M.H."/>
            <person name="Devos D.P."/>
            <person name="Kaster A.-K."/>
            <person name="Ovreas L."/>
            <person name="Rohde M."/>
            <person name="Galperin M.Y."/>
            <person name="Jogler C."/>
        </authorList>
    </citation>
    <scope>NUCLEOTIDE SEQUENCE [LARGE SCALE GENOMIC DNA]</scope>
    <source>
        <strain evidence="5 6">UC8</strain>
    </source>
</reference>
<dbReference type="EMBL" id="CP042914">
    <property type="protein sequence ID" value="QEG38095.1"/>
    <property type="molecule type" value="Genomic_DNA"/>
</dbReference>
<feature type="transmembrane region" description="Helical" evidence="3">
    <location>
        <begin position="2353"/>
        <end position="2372"/>
    </location>
</feature>
<feature type="coiled-coil region" evidence="1">
    <location>
        <begin position="2166"/>
        <end position="2193"/>
    </location>
</feature>
<protein>
    <submittedName>
        <fullName evidence="5">Uncharacterized protein</fullName>
    </submittedName>
</protein>
<keyword evidence="4" id="KW-0732">Signal</keyword>
<feature type="transmembrane region" description="Helical" evidence="3">
    <location>
        <begin position="1049"/>
        <end position="1071"/>
    </location>
</feature>
<keyword evidence="3" id="KW-0472">Membrane</keyword>
<feature type="transmembrane region" description="Helical" evidence="3">
    <location>
        <begin position="1188"/>
        <end position="1207"/>
    </location>
</feature>
<feature type="transmembrane region" description="Helical" evidence="3">
    <location>
        <begin position="1165"/>
        <end position="1182"/>
    </location>
</feature>
<dbReference type="KEGG" id="rul:UC8_00480"/>
<feature type="compositionally biased region" description="Acidic residues" evidence="2">
    <location>
        <begin position="1351"/>
        <end position="1365"/>
    </location>
</feature>
<accession>A0A5B9QKM6</accession>
<keyword evidence="6" id="KW-1185">Reference proteome</keyword>
<keyword evidence="3" id="KW-1133">Transmembrane helix</keyword>
<proteinExistence type="predicted"/>
<sequence length="2378" mass="258794" precursor="true">MFRNLWLPYKSPALLALICFAIPLTISGHAQDDPAEQEPAGASVQTSVAEDGRGTIVVEARGQLPEPPVFYSATAKASVQVGAERSEQTIALSIRIIQGEAETISFGIRGPGEVKSVESDEVLSWSVRRVGEERFLDLQVKADVQDLQPVVKLRSPARELPATVDVTHLSPADAVGFDSIIEINYAAEVQGTATVAEGFVPFEADRRANRFHTSSGGQITLSLNRSGAAPADVDLIDTKLTGDADTDGKSVHFQFSGTAIVSEPDVSITILSGNAAISELPADTPYRLRLSTAGERPVYELVFPQTGSFPIQLDFVAALNKPDANSYSLDFTVAAGAVVPMNISGLGDDLEFHRDPSTITPQREADNWLGFLPASGRAHMQWKAARKTGEGKLFFTTSGRIDASVGTGLLRQDHQIDYQVLQGELKSLSIRLNGPGEILDVQGSNLVAWNVVDKEGSRQLDITLSQPITGTAQINVRSQTPLGAFPVRVEGLRLNPIGAIRHSGYLRLSNRGSVRLDPTGLTGLTQLAPDQFPGDAVEARQVFVYRFPAAQHAFTVVADRIQPEVNISALVLYQLAETDRVIQADIEMDVREAPIREWDFGIPGDYSVVSVTGAAVADYIAASEITDGVRNLRVIFGQDVSGRQLVTLQLEKNEVAAAADWVLPRIEFTDAKTVRGNIGIVGAPGYRIAVAETDLLVETPLSYFPKPTPNLQQAFRIREPGWSATMRIEPLPRSVQSDVFHLYSLSQETVYGSALINYFVTGAPVSEWKITIPAGLGNLMVDGQDVRTWRRDGDTLIVSLHQPVMGPYTLLVTFEEKPDSDEGTFQAAAVTPLEVQGERGYIQVVSPMQVEINTVSISEDILKLDPLELPAEFRLLSTAPPLGTWQYTARPFDLKLSVDWFQPGTTVTQVVEFSEANSRVSKDGELVTEVLYYVKSRGQRTFRVQLPDDPVRLWEATVNGQPVTARQADDATLIPLPGGTDPNIPVEVKLRLGKPTVDESHPRLRLPTVSTPVLKTQWNISGDEKHVLVASGGTVTPPVPVLRPSGLDWLARRGGVGLLVIGLLVCFGLWGRKRSESVRALSLVSLGVAVLLSLWTAGVALAQTGSPAPLQLSLPVLAAGETVELVVHQMPWWQANLSWPGLTTALVGLAAIGLSFLTNQSRPRAAIRGLGILLVAVGVLLQHDGAPWFYALLALAILLLLLLPTMLQTTRDIRKRFREIAERRKKAAAAKPDDDGSENGGDAGVVTASIAVLALCLSAFTSNGWAEVPDGLKAANQITQQWQVTQQDARLLAEGTIRLTGRPGDRFLLLKAPAVLTNFEADGLRLSKTEIPGHGLCYILTIPQQPTESEGQGDSEQQGDGEDPEEAVIEDAVIKEAGNEAEADSEQEAGQDFEASFSYQLDAIRATESVPVLTGTAAMQTVQVSYDEAGWEITSPRAVRVEAMEAAEGSTEAKLLLFPGPANLVFKPQARDVTMEATQFFVEASNLYLPGPGVIDGRHRLHIRTSQGQVSELNVSVPQGLTVSAVSGPVGSWQFDADSGLLKLQIEPAQSQAFDVQVDTQRGLDPLPADVTLAPLKVVDADGQVGLLAIAFGPDAQGEKLEPVTDAENEDENDSKTLSAVNLGDFRKADQEAFLNEKQAVLHRVYRYGAEGGELALRVAPVDSEVRVFSKQALSLGDERVVLNVNFAAEITRAGLFQLTFPLPDGLEVESLSGDALHHWSELSEGDQRQIILHLNGKTIGAQNFSLVLAGPAPDEVGDWEIPRFVLNESTRQTGELVVRPTTGIRLRTVTRQNVSETDPRSLGGGAQGALAFRLLQRDWNLVLGIEKLDPWVTGQVLHETTLREGQTRSALLANFNVQNASIRSLQVVLPLTDEDVIKTLRATGNTVSDFVRTAPDSNTWEVQFKRRVVGNIQFRIEYERRGERVGNSEALSPADFPQARQLAYFFAVRAGGRLEIEHEPLSQGWQRADWSTVPQPLREAGNRTAPALTLRAVAPESTLTIQATRHSLADALKLRVAEGSLTTVLSPTGDQLTAVELQMEVIQRSSLIVGLPEGGELFSIFVNGESVHSIRQGGKANAWQFYILPGIDDRTAKVRFVYTVTGTQLRKLTLQSPQLNVPLENIQWHVLAPKGFVLTDNEGNLELIEVARQEQYDRDSYLSKVSGKRQVQAQQAAELLEQANELLQAGEQTKARWAFNSVANQYALDAASNEDARVQLENLQTQQAIVGLNTRRQRLFLDNKPEDAAMLDNEQLRQAAADNPILQQDQLNFRPQELSQLLRGNTTEDNAVLQQIAGRLVQHQHTTDPAPQAIIISLPEEGEMYTFRRSVQVAENDPLELELEFDSRYKLPPWQLGLLLVLLAVIAAAIARGTTKQEPAA</sequence>
<gene>
    <name evidence="5" type="ORF">UC8_00480</name>
</gene>
<organism evidence="5 6">
    <name type="scientific">Roseimaritima ulvae</name>
    <dbReference type="NCBI Taxonomy" id="980254"/>
    <lineage>
        <taxon>Bacteria</taxon>
        <taxon>Pseudomonadati</taxon>
        <taxon>Planctomycetota</taxon>
        <taxon>Planctomycetia</taxon>
        <taxon>Pirellulales</taxon>
        <taxon>Pirellulaceae</taxon>
        <taxon>Roseimaritima</taxon>
    </lineage>
</organism>
<evidence type="ECO:0000256" key="2">
    <source>
        <dbReference type="SAM" id="MobiDB-lite"/>
    </source>
</evidence>
<feature type="region of interest" description="Disordered" evidence="2">
    <location>
        <begin position="1346"/>
        <end position="1365"/>
    </location>
</feature>